<dbReference type="Proteomes" id="UP000656319">
    <property type="component" value="Unassembled WGS sequence"/>
</dbReference>
<evidence type="ECO:0000313" key="2">
    <source>
        <dbReference type="Proteomes" id="UP000656319"/>
    </source>
</evidence>
<name>A0ABN7HPE7_9BURK</name>
<keyword evidence="2" id="KW-1185">Reference proteome</keyword>
<proteinExistence type="predicted"/>
<accession>A0ABN7HPE7</accession>
<protein>
    <submittedName>
        <fullName evidence="1">Uncharacterized protein</fullName>
    </submittedName>
</protein>
<reference evidence="1 2" key="1">
    <citation type="submission" date="2020-10" db="EMBL/GenBank/DDBJ databases">
        <authorList>
            <person name="Peeters C."/>
        </authorList>
    </citation>
    <scope>NUCLEOTIDE SEQUENCE [LARGE SCALE GENOMIC DNA]</scope>
    <source>
        <strain evidence="1 2">LMG 27952</strain>
    </source>
</reference>
<dbReference type="EMBL" id="CAJHCQ010000005">
    <property type="protein sequence ID" value="CAD6530098.1"/>
    <property type="molecule type" value="Genomic_DNA"/>
</dbReference>
<comment type="caution">
    <text evidence="1">The sequence shown here is derived from an EMBL/GenBank/DDBJ whole genome shotgun (WGS) entry which is preliminary data.</text>
</comment>
<organism evidence="1 2">
    <name type="scientific">Paraburkholderia hiiakae</name>
    <dbReference type="NCBI Taxonomy" id="1081782"/>
    <lineage>
        <taxon>Bacteria</taxon>
        <taxon>Pseudomonadati</taxon>
        <taxon>Pseudomonadota</taxon>
        <taxon>Betaproteobacteria</taxon>
        <taxon>Burkholderiales</taxon>
        <taxon>Burkholderiaceae</taxon>
        <taxon>Paraburkholderia</taxon>
    </lineage>
</organism>
<evidence type="ECO:0000313" key="1">
    <source>
        <dbReference type="EMBL" id="CAD6530098.1"/>
    </source>
</evidence>
<sequence length="55" mass="6192">MVIVFVIVVFVLMASEIARAVPRMFVTVVIGEIFAIETIYTKTVNSRGGTRILRY</sequence>
<gene>
    <name evidence="1" type="ORF">LMG27952_02388</name>
</gene>